<dbReference type="EMBL" id="RDQH01000331">
    <property type="protein sequence ID" value="RXH98100.1"/>
    <property type="molecule type" value="Genomic_DNA"/>
</dbReference>
<dbReference type="AlphaFoldDB" id="A0A498JRN1"/>
<keyword evidence="2" id="KW-1185">Reference proteome</keyword>
<name>A0A498JRN1_MALDO</name>
<reference evidence="1 2" key="1">
    <citation type="submission" date="2018-10" db="EMBL/GenBank/DDBJ databases">
        <title>A high-quality apple genome assembly.</title>
        <authorList>
            <person name="Hu J."/>
        </authorList>
    </citation>
    <scope>NUCLEOTIDE SEQUENCE [LARGE SCALE GENOMIC DNA]</scope>
    <source>
        <strain evidence="2">cv. HFTH1</strain>
        <tissue evidence="1">Young leaf</tissue>
    </source>
</reference>
<organism evidence="1 2">
    <name type="scientific">Malus domestica</name>
    <name type="common">Apple</name>
    <name type="synonym">Pyrus malus</name>
    <dbReference type="NCBI Taxonomy" id="3750"/>
    <lineage>
        <taxon>Eukaryota</taxon>
        <taxon>Viridiplantae</taxon>
        <taxon>Streptophyta</taxon>
        <taxon>Embryophyta</taxon>
        <taxon>Tracheophyta</taxon>
        <taxon>Spermatophyta</taxon>
        <taxon>Magnoliopsida</taxon>
        <taxon>eudicotyledons</taxon>
        <taxon>Gunneridae</taxon>
        <taxon>Pentapetalae</taxon>
        <taxon>rosids</taxon>
        <taxon>fabids</taxon>
        <taxon>Rosales</taxon>
        <taxon>Rosaceae</taxon>
        <taxon>Amygdaloideae</taxon>
        <taxon>Maleae</taxon>
        <taxon>Malus</taxon>
    </lineage>
</organism>
<evidence type="ECO:0000313" key="1">
    <source>
        <dbReference type="EMBL" id="RXH98100.1"/>
    </source>
</evidence>
<gene>
    <name evidence="1" type="ORF">DVH24_010425</name>
</gene>
<protein>
    <recommendedName>
        <fullName evidence="3">HAT C-terminal dimerisation domain-containing protein</fullName>
    </recommendedName>
</protein>
<accession>A0A498JRN1</accession>
<evidence type="ECO:0008006" key="3">
    <source>
        <dbReference type="Google" id="ProtNLM"/>
    </source>
</evidence>
<proteinExistence type="predicted"/>
<dbReference type="Proteomes" id="UP000290289">
    <property type="component" value="Chromosome 5"/>
</dbReference>
<sequence>MVYPKYENPNFIMVLEQVVPRVKAQVPHVLTCHPVVVHFHTYRGVLRVDDVWTICPASVTHHIVNWFYGSTFPSSPATLFFLSSSLAKELVKIGRCASYMIAYKLLTLISVLPAATASVDKAFSAIILRKYHCVQNGRSTIE</sequence>
<evidence type="ECO:0000313" key="2">
    <source>
        <dbReference type="Proteomes" id="UP000290289"/>
    </source>
</evidence>
<comment type="caution">
    <text evidence="1">The sequence shown here is derived from an EMBL/GenBank/DDBJ whole genome shotgun (WGS) entry which is preliminary data.</text>
</comment>